<dbReference type="Proteomes" id="UP000196084">
    <property type="component" value="Unassembled WGS sequence"/>
</dbReference>
<evidence type="ECO:0000313" key="1">
    <source>
        <dbReference type="EMBL" id="OVE84937.1"/>
    </source>
</evidence>
<comment type="caution">
    <text evidence="1">The sequence shown here is derived from an EMBL/GenBank/DDBJ whole genome shotgun (WGS) entry which is preliminary data.</text>
</comment>
<protein>
    <submittedName>
        <fullName evidence="1">Uncharacterized protein</fullName>
    </submittedName>
</protein>
<evidence type="ECO:0000313" key="2">
    <source>
        <dbReference type="Proteomes" id="UP000196084"/>
    </source>
</evidence>
<dbReference type="EMBL" id="MWPH01000002">
    <property type="protein sequence ID" value="OVE84937.1"/>
    <property type="molecule type" value="Genomic_DNA"/>
</dbReference>
<dbReference type="RefSeq" id="WP_087714805.1">
    <property type="nucleotide sequence ID" value="NZ_MWPH01000002.1"/>
</dbReference>
<organism evidence="1 2">
    <name type="scientific">Natronolimnobius baerhuensis</name>
    <dbReference type="NCBI Taxonomy" id="253108"/>
    <lineage>
        <taxon>Archaea</taxon>
        <taxon>Methanobacteriati</taxon>
        <taxon>Methanobacteriota</taxon>
        <taxon>Stenosarchaea group</taxon>
        <taxon>Halobacteria</taxon>
        <taxon>Halobacteriales</taxon>
        <taxon>Natrialbaceae</taxon>
        <taxon>Natronolimnobius</taxon>
    </lineage>
</organism>
<gene>
    <name evidence="1" type="ORF">B2G88_11275</name>
</gene>
<accession>A0A202E9M8</accession>
<keyword evidence="2" id="KW-1185">Reference proteome</keyword>
<proteinExistence type="predicted"/>
<dbReference type="OrthoDB" id="197060at2157"/>
<name>A0A202E9M8_9EURY</name>
<dbReference type="AlphaFoldDB" id="A0A202E9M8"/>
<reference evidence="1 2" key="1">
    <citation type="submission" date="2017-02" db="EMBL/GenBank/DDBJ databases">
        <title>Natronthermophilus aegyptiacus gen. nov.,sp. nov., an aerobic, extremely halophilic alkalithermophilic archaeon isolated from the athalassohaline Wadi An Natrun, Egypt.</title>
        <authorList>
            <person name="Zhao B."/>
        </authorList>
    </citation>
    <scope>NUCLEOTIDE SEQUENCE [LARGE SCALE GENOMIC DNA]</scope>
    <source>
        <strain evidence="1 2">CGMCC 1.3597</strain>
    </source>
</reference>
<sequence>MDATQRVTELDAPAVESLAAQALEAPALTRLESYFDEQYGETVPTDEPRAFERGDGVRAVTFEADPDATGKPARGITVHFDDETVVQVTGERRGEAVDGDLELLFPTETAPKPETAVRELYQPEGDALEVAVTVTETNDVTSYMIDA</sequence>